<evidence type="ECO:0000313" key="2">
    <source>
        <dbReference type="Proteomes" id="UP000287651"/>
    </source>
</evidence>
<sequence>MYVLTVKAATAEKGEAERELSWSVLSASVLGVSTSVSVPLGRLVCVPGAGDEGRGDLLEDLGLDLAPLRVGGSPWLSGPAGDLLDRPSQGAFTGDEERCLVGDERARRKKGSVFNDDI</sequence>
<feature type="non-terminal residue" evidence="1">
    <location>
        <position position="118"/>
    </location>
</feature>
<evidence type="ECO:0000313" key="1">
    <source>
        <dbReference type="EMBL" id="RRT47613.1"/>
    </source>
</evidence>
<name>A0A426Y7C0_ENSVE</name>
<accession>A0A426Y7C0</accession>
<dbReference type="AlphaFoldDB" id="A0A426Y7C0"/>
<proteinExistence type="predicted"/>
<dbReference type="Proteomes" id="UP000287651">
    <property type="component" value="Unassembled WGS sequence"/>
</dbReference>
<dbReference type="EMBL" id="AMZH03014451">
    <property type="protein sequence ID" value="RRT47613.1"/>
    <property type="molecule type" value="Genomic_DNA"/>
</dbReference>
<comment type="caution">
    <text evidence="1">The sequence shown here is derived from an EMBL/GenBank/DDBJ whole genome shotgun (WGS) entry which is preliminary data.</text>
</comment>
<organism evidence="1 2">
    <name type="scientific">Ensete ventricosum</name>
    <name type="common">Abyssinian banana</name>
    <name type="synonym">Musa ensete</name>
    <dbReference type="NCBI Taxonomy" id="4639"/>
    <lineage>
        <taxon>Eukaryota</taxon>
        <taxon>Viridiplantae</taxon>
        <taxon>Streptophyta</taxon>
        <taxon>Embryophyta</taxon>
        <taxon>Tracheophyta</taxon>
        <taxon>Spermatophyta</taxon>
        <taxon>Magnoliopsida</taxon>
        <taxon>Liliopsida</taxon>
        <taxon>Zingiberales</taxon>
        <taxon>Musaceae</taxon>
        <taxon>Ensete</taxon>
    </lineage>
</organism>
<reference evidence="1 2" key="1">
    <citation type="journal article" date="2014" name="Agronomy (Basel)">
        <title>A Draft Genome Sequence for Ensete ventricosum, the Drought-Tolerant Tree Against Hunger.</title>
        <authorList>
            <person name="Harrison J."/>
            <person name="Moore K.A."/>
            <person name="Paszkiewicz K."/>
            <person name="Jones T."/>
            <person name="Grant M."/>
            <person name="Ambacheew D."/>
            <person name="Muzemil S."/>
            <person name="Studholme D.J."/>
        </authorList>
    </citation>
    <scope>NUCLEOTIDE SEQUENCE [LARGE SCALE GENOMIC DNA]</scope>
</reference>
<protein>
    <submittedName>
        <fullName evidence="1">Uncharacterized protein</fullName>
    </submittedName>
</protein>
<gene>
    <name evidence="1" type="ORF">B296_00045159</name>
</gene>